<protein>
    <recommendedName>
        <fullName evidence="8">MRH domain-containing protein</fullName>
    </recommendedName>
</protein>
<dbReference type="OrthoDB" id="439917at2759"/>
<dbReference type="PROSITE" id="PS51914">
    <property type="entry name" value="MRH"/>
    <property type="match status" value="1"/>
</dbReference>
<dbReference type="Pfam" id="PF23087">
    <property type="entry name" value="MRH_ELAPOR1_9th"/>
    <property type="match status" value="1"/>
</dbReference>
<feature type="non-terminal residue" evidence="9">
    <location>
        <position position="161"/>
    </location>
</feature>
<comment type="similarity">
    <text evidence="2">Belongs to the ELAPOR family.</text>
</comment>
<dbReference type="STRING" id="299467.A0A443SFF5"/>
<evidence type="ECO:0000313" key="10">
    <source>
        <dbReference type="Proteomes" id="UP000288716"/>
    </source>
</evidence>
<evidence type="ECO:0000256" key="4">
    <source>
        <dbReference type="ARBA" id="ARBA00022729"/>
    </source>
</evidence>
<dbReference type="SUPFAM" id="SSF50911">
    <property type="entry name" value="Mannose 6-phosphate receptor domain"/>
    <property type="match status" value="1"/>
</dbReference>
<keyword evidence="7" id="KW-0472">Membrane</keyword>
<gene>
    <name evidence="9" type="ORF">B4U80_00979</name>
</gene>
<evidence type="ECO:0000256" key="3">
    <source>
        <dbReference type="ARBA" id="ARBA00022475"/>
    </source>
</evidence>
<dbReference type="InterPro" id="IPR039181">
    <property type="entry name" value="Elapor1/2"/>
</dbReference>
<evidence type="ECO:0000256" key="5">
    <source>
        <dbReference type="ARBA" id="ARBA00023157"/>
    </source>
</evidence>
<proteinExistence type="inferred from homology"/>
<feature type="non-terminal residue" evidence="9">
    <location>
        <position position="1"/>
    </location>
</feature>
<evidence type="ECO:0000259" key="8">
    <source>
        <dbReference type="PROSITE" id="PS51914"/>
    </source>
</evidence>
<accession>A0A443SFF5</accession>
<evidence type="ECO:0000256" key="7">
    <source>
        <dbReference type="SAM" id="Phobius"/>
    </source>
</evidence>
<reference evidence="9 10" key="1">
    <citation type="journal article" date="2018" name="Gigascience">
        <title>Genomes of trombidid mites reveal novel predicted allergens and laterally-transferred genes associated with secondary metabolism.</title>
        <authorList>
            <person name="Dong X."/>
            <person name="Chaisiri K."/>
            <person name="Xia D."/>
            <person name="Armstrong S.D."/>
            <person name="Fang Y."/>
            <person name="Donnelly M.J."/>
            <person name="Kadowaki T."/>
            <person name="McGarry J.W."/>
            <person name="Darby A.C."/>
            <person name="Makepeace B.L."/>
        </authorList>
    </citation>
    <scope>NUCLEOTIDE SEQUENCE [LARGE SCALE GENOMIC DNA]</scope>
    <source>
        <strain evidence="9">UoL-UT</strain>
    </source>
</reference>
<sequence length="161" mass="18364">KSTVYKNISVHSEFTNVHSDIHLYYETKLPTVACKSGRTLVVTLRCSPSATQEPILSTPKQCPDGTCDGCNFHILVQTKQACRVCKDTDYETVVTECINGMQEIHYINPKACILPHNRNSKLEKRVCSVIPRQVQYGIMIVSFFGILLMALVFHFWKKNRR</sequence>
<keyword evidence="3" id="KW-1003">Cell membrane</keyword>
<dbReference type="PANTHER" id="PTHR22727:SF15">
    <property type="entry name" value="MRH DOMAIN-CONTAINING PROTEIN"/>
    <property type="match status" value="1"/>
</dbReference>
<dbReference type="InterPro" id="IPR009011">
    <property type="entry name" value="Man6P_isomerase_rcpt-bd_dom_sf"/>
</dbReference>
<keyword evidence="10" id="KW-1185">Reference proteome</keyword>
<evidence type="ECO:0000256" key="2">
    <source>
        <dbReference type="ARBA" id="ARBA00007627"/>
    </source>
</evidence>
<keyword evidence="6" id="KW-0325">Glycoprotein</keyword>
<dbReference type="AlphaFoldDB" id="A0A443SFF5"/>
<keyword evidence="7" id="KW-0812">Transmembrane</keyword>
<keyword evidence="7" id="KW-1133">Transmembrane helix</keyword>
<dbReference type="InterPro" id="IPR056607">
    <property type="entry name" value="Elapor1/2_MRH"/>
</dbReference>
<dbReference type="EMBL" id="NCKV01002922">
    <property type="protein sequence ID" value="RWS26254.1"/>
    <property type="molecule type" value="Genomic_DNA"/>
</dbReference>
<keyword evidence="4" id="KW-0732">Signal</keyword>
<evidence type="ECO:0000313" key="9">
    <source>
        <dbReference type="EMBL" id="RWS26254.1"/>
    </source>
</evidence>
<dbReference type="GO" id="GO:0005886">
    <property type="term" value="C:plasma membrane"/>
    <property type="evidence" value="ECO:0007669"/>
    <property type="project" value="UniProtKB-SubCell"/>
</dbReference>
<dbReference type="Proteomes" id="UP000288716">
    <property type="component" value="Unassembled WGS sequence"/>
</dbReference>
<name>A0A443SFF5_9ACAR</name>
<comment type="caution">
    <text evidence="9">The sequence shown here is derived from an EMBL/GenBank/DDBJ whole genome shotgun (WGS) entry which is preliminary data.</text>
</comment>
<evidence type="ECO:0000256" key="1">
    <source>
        <dbReference type="ARBA" id="ARBA00004251"/>
    </source>
</evidence>
<dbReference type="InterPro" id="IPR044865">
    <property type="entry name" value="MRH_dom"/>
</dbReference>
<comment type="subcellular location">
    <subcellularLocation>
        <location evidence="1">Cell membrane</location>
        <topology evidence="1">Single-pass type I membrane protein</topology>
    </subcellularLocation>
</comment>
<organism evidence="9 10">
    <name type="scientific">Leptotrombidium deliense</name>
    <dbReference type="NCBI Taxonomy" id="299467"/>
    <lineage>
        <taxon>Eukaryota</taxon>
        <taxon>Metazoa</taxon>
        <taxon>Ecdysozoa</taxon>
        <taxon>Arthropoda</taxon>
        <taxon>Chelicerata</taxon>
        <taxon>Arachnida</taxon>
        <taxon>Acari</taxon>
        <taxon>Acariformes</taxon>
        <taxon>Trombidiformes</taxon>
        <taxon>Prostigmata</taxon>
        <taxon>Anystina</taxon>
        <taxon>Parasitengona</taxon>
        <taxon>Trombiculoidea</taxon>
        <taxon>Trombiculidae</taxon>
        <taxon>Leptotrombidium</taxon>
    </lineage>
</organism>
<feature type="domain" description="MRH" evidence="8">
    <location>
        <begin position="1"/>
        <end position="84"/>
    </location>
</feature>
<feature type="transmembrane region" description="Helical" evidence="7">
    <location>
        <begin position="134"/>
        <end position="156"/>
    </location>
</feature>
<dbReference type="VEuPathDB" id="VectorBase:LDEU005786"/>
<dbReference type="PANTHER" id="PTHR22727">
    <property type="entry name" value="PROTEIN CBG13728"/>
    <property type="match status" value="1"/>
</dbReference>
<evidence type="ECO:0000256" key="6">
    <source>
        <dbReference type="ARBA" id="ARBA00023180"/>
    </source>
</evidence>
<keyword evidence="5" id="KW-1015">Disulfide bond</keyword>